<reference evidence="3 4" key="1">
    <citation type="submission" date="2023-10" db="EMBL/GenBank/DDBJ databases">
        <title>Hymenobacter endophyticus sp. nov., an isolate from the leaf tissues of wheat.</title>
        <authorList>
            <person name="Dai Y."/>
        </authorList>
    </citation>
    <scope>NUCLEOTIDE SEQUENCE [LARGE SCALE GENOMIC DNA]</scope>
    <source>
        <strain evidence="3 4">ZK17L-C2</strain>
    </source>
</reference>
<protein>
    <submittedName>
        <fullName evidence="3">T9SS type A sorting domain-containing protein</fullName>
    </submittedName>
</protein>
<name>A0ABU3TLV1_9BACT</name>
<dbReference type="Proteomes" id="UP001250698">
    <property type="component" value="Unassembled WGS sequence"/>
</dbReference>
<keyword evidence="1" id="KW-0732">Signal</keyword>
<comment type="caution">
    <text evidence="3">The sequence shown here is derived from an EMBL/GenBank/DDBJ whole genome shotgun (WGS) entry which is preliminary data.</text>
</comment>
<evidence type="ECO:0000313" key="4">
    <source>
        <dbReference type="Proteomes" id="UP001250698"/>
    </source>
</evidence>
<dbReference type="RefSeq" id="WP_315999722.1">
    <property type="nucleotide sequence ID" value="NZ_JAWDJT010000015.1"/>
</dbReference>
<dbReference type="InterPro" id="IPR026444">
    <property type="entry name" value="Secre_tail"/>
</dbReference>
<dbReference type="EMBL" id="JAWDJT010000015">
    <property type="protein sequence ID" value="MDU0372359.1"/>
    <property type="molecule type" value="Genomic_DNA"/>
</dbReference>
<sequence length="623" mass="67313">MTFSLRSFFSSAALLSLAVVEAQAQVVQPLGAEPPHAIIHRPNAAQRPTALTLPFFDDFSRQKEGAPDGLRWETTGGALVNNRFPRRPISRGVATLDGLDAQGNPRGGISQLGDADALTSLPIDLSGQTVANNLFLSFFWQAGTVGGPPATNNTRPIALYVDFKDAADQWQQVWQLRSPGDTTNFRFKALPINQADFLHANFQFRIRVSGYLYNARDAWSVDYVRLDRNRTATDSAYRDIALSKPLPSALKRFTAMPITQFNQNPTQELADRTATSMNNLDAGPAPTPISWEGYLDVLGGGSSLIAEGNRSLDAGLRQQPIIGNPRRATVPTTPAAKQLRQRVYLISNETSPLTLSNDTISRITDLADYYAYDDGTAEATISLPPASTGPASYHALRFDLNRPDQIRAIQLAPLLLTAGGRTITINIWDDNGNGQPAATPKASKSFTIPTTLPTGQTFITIPFDSPVPVTTRFYAGYGQASTPQFVQFQVDLNNAPPANTFFRNEFGAWSPASTATTGGYIPAGSLLLRPVTTGVITAAVAPAEVATQYQLYPNPTTNGQVQVQGRYARAAVLDALGRVVWEQPTDQAGEATLHLPLSAGLYFVRLTLANGQTVTKRLALAQP</sequence>
<gene>
    <name evidence="3" type="ORF">ROI90_18270</name>
</gene>
<feature type="chain" id="PRO_5047337189" evidence="1">
    <location>
        <begin position="25"/>
        <end position="623"/>
    </location>
</feature>
<organism evidence="3 4">
    <name type="scientific">Hymenobacter endophyticus</name>
    <dbReference type="NCBI Taxonomy" id="3076335"/>
    <lineage>
        <taxon>Bacteria</taxon>
        <taxon>Pseudomonadati</taxon>
        <taxon>Bacteroidota</taxon>
        <taxon>Cytophagia</taxon>
        <taxon>Cytophagales</taxon>
        <taxon>Hymenobacteraceae</taxon>
        <taxon>Hymenobacter</taxon>
    </lineage>
</organism>
<accession>A0ABU3TLV1</accession>
<keyword evidence="4" id="KW-1185">Reference proteome</keyword>
<evidence type="ECO:0000256" key="1">
    <source>
        <dbReference type="SAM" id="SignalP"/>
    </source>
</evidence>
<feature type="signal peptide" evidence="1">
    <location>
        <begin position="1"/>
        <end position="24"/>
    </location>
</feature>
<dbReference type="Pfam" id="PF18962">
    <property type="entry name" value="Por_Secre_tail"/>
    <property type="match status" value="1"/>
</dbReference>
<proteinExistence type="predicted"/>
<dbReference type="NCBIfam" id="TIGR04183">
    <property type="entry name" value="Por_Secre_tail"/>
    <property type="match status" value="1"/>
</dbReference>
<feature type="domain" description="Secretion system C-terminal sorting" evidence="2">
    <location>
        <begin position="551"/>
        <end position="616"/>
    </location>
</feature>
<dbReference type="Gene3D" id="2.60.120.260">
    <property type="entry name" value="Galactose-binding domain-like"/>
    <property type="match status" value="1"/>
</dbReference>
<evidence type="ECO:0000259" key="2">
    <source>
        <dbReference type="Pfam" id="PF18962"/>
    </source>
</evidence>
<evidence type="ECO:0000313" key="3">
    <source>
        <dbReference type="EMBL" id="MDU0372359.1"/>
    </source>
</evidence>